<gene>
    <name evidence="7" type="ORF">C2845_PM18G07810</name>
</gene>
<proteinExistence type="predicted"/>
<keyword evidence="3" id="KW-0238">DNA-binding</keyword>
<evidence type="ECO:0000313" key="7">
    <source>
        <dbReference type="EMBL" id="RLM58191.1"/>
    </source>
</evidence>
<comment type="caution">
    <text evidence="7">The sequence shown here is derived from an EMBL/GenBank/DDBJ whole genome shotgun (WGS) entry which is preliminary data.</text>
</comment>
<dbReference type="AlphaFoldDB" id="A0A3L6PHD3"/>
<evidence type="ECO:0000256" key="3">
    <source>
        <dbReference type="ARBA" id="ARBA00023125"/>
    </source>
</evidence>
<accession>A0A3L6PHD3</accession>
<dbReference type="PANTHER" id="PTHR13690:SF124">
    <property type="entry name" value="TRANSCRIPTION FACTOR RF2A"/>
    <property type="match status" value="1"/>
</dbReference>
<keyword evidence="4" id="KW-0804">Transcription</keyword>
<name>A0A3L6PHD3_PANMI</name>
<dbReference type="PANTHER" id="PTHR13690">
    <property type="entry name" value="TRANSCRIPTION FACTOR POSF21-RELATED"/>
    <property type="match status" value="1"/>
</dbReference>
<keyword evidence="2" id="KW-0805">Transcription regulation</keyword>
<protein>
    <recommendedName>
        <fullName evidence="9">BZIP domain-containing protein</fullName>
    </recommendedName>
</protein>
<evidence type="ECO:0000256" key="1">
    <source>
        <dbReference type="ARBA" id="ARBA00004123"/>
    </source>
</evidence>
<keyword evidence="6" id="KW-0175">Coiled coil</keyword>
<dbReference type="SUPFAM" id="SSF57959">
    <property type="entry name" value="Leucine zipper domain"/>
    <property type="match status" value="1"/>
</dbReference>
<sequence length="325" mass="35522">MTDGDVFAQPEAPAATHLPTLLVGGQLREGLEQPSSWTASGLLPASEGACSGFAGQSALLEQIAVWAPQSEMPFVSPQSGIGAGSAQPPSDCELAPLPASLRIPSLEETNTYNMSSTFGESMIPWHCGGSSMDVGSSISTMPDLTTGAMKAPLLPMKQVPIDAATIVIFTDAEKEIIRKDKKLQELMNTDPKKVKRIIADRFSAAKRKAIKDMRIRELERQVEILQGQYNTLSAELPLLQGRCAELETQRNGMGIMMLELERQDSIKTDVCCKKKVLQEIHTLELEHQERCAVLRTQHKEMSMMVQELERQAMLKDGIGELCADA</sequence>
<dbReference type="GO" id="GO:0003700">
    <property type="term" value="F:DNA-binding transcription factor activity"/>
    <property type="evidence" value="ECO:0007669"/>
    <property type="project" value="InterPro"/>
</dbReference>
<feature type="coiled-coil region" evidence="6">
    <location>
        <begin position="169"/>
        <end position="235"/>
    </location>
</feature>
<dbReference type="STRING" id="4540.A0A3L6PHD3"/>
<reference evidence="8" key="1">
    <citation type="journal article" date="2019" name="Nat. Commun.">
        <title>The genome of broomcorn millet.</title>
        <authorList>
            <person name="Zou C."/>
            <person name="Miki D."/>
            <person name="Li D."/>
            <person name="Tang Q."/>
            <person name="Xiao L."/>
            <person name="Rajput S."/>
            <person name="Deng P."/>
            <person name="Jia W."/>
            <person name="Huang R."/>
            <person name="Zhang M."/>
            <person name="Sun Y."/>
            <person name="Hu J."/>
            <person name="Fu X."/>
            <person name="Schnable P.S."/>
            <person name="Li F."/>
            <person name="Zhang H."/>
            <person name="Feng B."/>
            <person name="Zhu X."/>
            <person name="Liu R."/>
            <person name="Schnable J.C."/>
            <person name="Zhu J.-K."/>
            <person name="Zhang H."/>
        </authorList>
    </citation>
    <scope>NUCLEOTIDE SEQUENCE [LARGE SCALE GENOMIC DNA]</scope>
</reference>
<dbReference type="GO" id="GO:0005634">
    <property type="term" value="C:nucleus"/>
    <property type="evidence" value="ECO:0007669"/>
    <property type="project" value="UniProtKB-SubCell"/>
</dbReference>
<keyword evidence="8" id="KW-1185">Reference proteome</keyword>
<dbReference type="GO" id="GO:0003677">
    <property type="term" value="F:DNA binding"/>
    <property type="evidence" value="ECO:0007669"/>
    <property type="project" value="UniProtKB-KW"/>
</dbReference>
<dbReference type="CDD" id="cd14703">
    <property type="entry name" value="bZIP_plant_RF2"/>
    <property type="match status" value="1"/>
</dbReference>
<evidence type="ECO:0000256" key="2">
    <source>
        <dbReference type="ARBA" id="ARBA00023015"/>
    </source>
</evidence>
<dbReference type="Proteomes" id="UP000275267">
    <property type="component" value="Unassembled WGS sequence"/>
</dbReference>
<comment type="subcellular location">
    <subcellularLocation>
        <location evidence="1">Nucleus</location>
    </subcellularLocation>
</comment>
<dbReference type="EMBL" id="PQIB02000017">
    <property type="protein sequence ID" value="RLM58191.1"/>
    <property type="molecule type" value="Genomic_DNA"/>
</dbReference>
<evidence type="ECO:0000256" key="6">
    <source>
        <dbReference type="SAM" id="Coils"/>
    </source>
</evidence>
<evidence type="ECO:0000256" key="4">
    <source>
        <dbReference type="ARBA" id="ARBA00023163"/>
    </source>
</evidence>
<evidence type="ECO:0008006" key="9">
    <source>
        <dbReference type="Google" id="ProtNLM"/>
    </source>
</evidence>
<dbReference type="InterPro" id="IPR046347">
    <property type="entry name" value="bZIP_sf"/>
</dbReference>
<dbReference type="OrthoDB" id="10399342at2759"/>
<evidence type="ECO:0000313" key="8">
    <source>
        <dbReference type="Proteomes" id="UP000275267"/>
    </source>
</evidence>
<dbReference type="InterPro" id="IPR044759">
    <property type="entry name" value="bZIP_RF2"/>
</dbReference>
<keyword evidence="5" id="KW-0539">Nucleus</keyword>
<evidence type="ECO:0000256" key="5">
    <source>
        <dbReference type="ARBA" id="ARBA00023242"/>
    </source>
</evidence>
<organism evidence="7 8">
    <name type="scientific">Panicum miliaceum</name>
    <name type="common">Proso millet</name>
    <name type="synonym">Broomcorn millet</name>
    <dbReference type="NCBI Taxonomy" id="4540"/>
    <lineage>
        <taxon>Eukaryota</taxon>
        <taxon>Viridiplantae</taxon>
        <taxon>Streptophyta</taxon>
        <taxon>Embryophyta</taxon>
        <taxon>Tracheophyta</taxon>
        <taxon>Spermatophyta</taxon>
        <taxon>Magnoliopsida</taxon>
        <taxon>Liliopsida</taxon>
        <taxon>Poales</taxon>
        <taxon>Poaceae</taxon>
        <taxon>PACMAD clade</taxon>
        <taxon>Panicoideae</taxon>
        <taxon>Panicodae</taxon>
        <taxon>Paniceae</taxon>
        <taxon>Panicinae</taxon>
        <taxon>Panicum</taxon>
        <taxon>Panicum sect. Panicum</taxon>
    </lineage>
</organism>